<protein>
    <submittedName>
        <fullName evidence="2">Uncharacterized protein</fullName>
    </submittedName>
</protein>
<proteinExistence type="predicted"/>
<dbReference type="Proteomes" id="UP001228905">
    <property type="component" value="Unassembled WGS sequence"/>
</dbReference>
<evidence type="ECO:0000313" key="3">
    <source>
        <dbReference type="Proteomes" id="UP001228905"/>
    </source>
</evidence>
<gene>
    <name evidence="2" type="ORF">QO010_001593</name>
</gene>
<keyword evidence="3" id="KW-1185">Reference proteome</keyword>
<feature type="signal peptide" evidence="1">
    <location>
        <begin position="1"/>
        <end position="23"/>
    </location>
</feature>
<dbReference type="RefSeq" id="WP_307348019.1">
    <property type="nucleotide sequence ID" value="NZ_JAUSVS010000002.1"/>
</dbReference>
<keyword evidence="1" id="KW-0732">Signal</keyword>
<evidence type="ECO:0000256" key="1">
    <source>
        <dbReference type="SAM" id="SignalP"/>
    </source>
</evidence>
<reference evidence="2 3" key="1">
    <citation type="submission" date="2023-07" db="EMBL/GenBank/DDBJ databases">
        <title>Genomic Encyclopedia of Type Strains, Phase IV (KMG-IV): sequencing the most valuable type-strain genomes for metagenomic binning, comparative biology and taxonomic classification.</title>
        <authorList>
            <person name="Goeker M."/>
        </authorList>
    </citation>
    <scope>NUCLEOTIDE SEQUENCE [LARGE SCALE GENOMIC DNA]</scope>
    <source>
        <strain evidence="2 3">DSM 18695</strain>
    </source>
</reference>
<accession>A0ABU0IP96</accession>
<evidence type="ECO:0000313" key="2">
    <source>
        <dbReference type="EMBL" id="MDQ0463822.1"/>
    </source>
</evidence>
<organism evidence="2 3">
    <name type="scientific">Caulobacter ginsengisoli</name>
    <dbReference type="NCBI Taxonomy" id="400775"/>
    <lineage>
        <taxon>Bacteria</taxon>
        <taxon>Pseudomonadati</taxon>
        <taxon>Pseudomonadota</taxon>
        <taxon>Alphaproteobacteria</taxon>
        <taxon>Caulobacterales</taxon>
        <taxon>Caulobacteraceae</taxon>
        <taxon>Caulobacter</taxon>
    </lineage>
</organism>
<comment type="caution">
    <text evidence="2">The sequence shown here is derived from an EMBL/GenBank/DDBJ whole genome shotgun (WGS) entry which is preliminary data.</text>
</comment>
<feature type="chain" id="PRO_5046431619" evidence="1">
    <location>
        <begin position="24"/>
        <end position="128"/>
    </location>
</feature>
<name>A0ABU0IP96_9CAUL</name>
<dbReference type="EMBL" id="JAUSVS010000002">
    <property type="protein sequence ID" value="MDQ0463822.1"/>
    <property type="molecule type" value="Genomic_DNA"/>
</dbReference>
<sequence length="128" mass="13632">MKSLFRMPALAMALAMAGSAAFAQITPPGLEGKDWAQTSFSIEGDVMVKITASNLTVDTINGNTTRIVLNVNGRDVVDTTAAKAETQVSYIVSGRGRYQAIAICYNHNATAYKCSVVAEKVSPDPVFK</sequence>